<gene>
    <name evidence="1" type="ORF">NM688_g67</name>
</gene>
<name>A0ACC1TG48_9APHY</name>
<dbReference type="EMBL" id="JANHOG010000005">
    <property type="protein sequence ID" value="KAJ3559889.1"/>
    <property type="molecule type" value="Genomic_DNA"/>
</dbReference>
<dbReference type="Proteomes" id="UP001148662">
    <property type="component" value="Unassembled WGS sequence"/>
</dbReference>
<organism evidence="1 2">
    <name type="scientific">Phlebia brevispora</name>
    <dbReference type="NCBI Taxonomy" id="194682"/>
    <lineage>
        <taxon>Eukaryota</taxon>
        <taxon>Fungi</taxon>
        <taxon>Dikarya</taxon>
        <taxon>Basidiomycota</taxon>
        <taxon>Agaricomycotina</taxon>
        <taxon>Agaricomycetes</taxon>
        <taxon>Polyporales</taxon>
        <taxon>Meruliaceae</taxon>
        <taxon>Phlebia</taxon>
    </lineage>
</organism>
<protein>
    <submittedName>
        <fullName evidence="1">Uncharacterized protein</fullName>
    </submittedName>
</protein>
<comment type="caution">
    <text evidence="1">The sequence shown here is derived from an EMBL/GenBank/DDBJ whole genome shotgun (WGS) entry which is preliminary data.</text>
</comment>
<keyword evidence="2" id="KW-1185">Reference proteome</keyword>
<reference evidence="1" key="1">
    <citation type="submission" date="2022-07" db="EMBL/GenBank/DDBJ databases">
        <title>Genome Sequence of Phlebia brevispora.</title>
        <authorList>
            <person name="Buettner E."/>
        </authorList>
    </citation>
    <scope>NUCLEOTIDE SEQUENCE</scope>
    <source>
        <strain evidence="1">MPL23</strain>
    </source>
</reference>
<accession>A0ACC1TG48</accession>
<proteinExistence type="predicted"/>
<evidence type="ECO:0000313" key="2">
    <source>
        <dbReference type="Proteomes" id="UP001148662"/>
    </source>
</evidence>
<sequence>MFYAHRRSRQVEERTKPVNAQRSAHEATRRAERLDATLKHNFHHCSLIICCVTSQIYLRFTHIFLMPPRKTKTADVSAKKTERKRKTNAEVPSEDATSTSPGPSVKRQRTSRSNSKGKEVMKPYWPEYFDELYKVFKALNTVLAFFSSRKSLAVTFTLVRKSVENLLKRPLDLTQVAELKAILPNLIQFAYIPRVQLQIHEDSRQHEPHKKDEAYAAFDSARSAGPSTDAAEEEEHVLVLDFEDPSRGSKASGTGLLVLPASLSPGATKKLIEKRNEIFISAVNELIQAIPDEEDPVALVRAAAREHIPIDPSNKSSLETVKTASQNSTKVIPDPDHRLPIESIVVEMQMQDWYVGQMRYHKTFEAREAQIATLDTPLSDNILQALRDARKITSFYAHQVAAINALDQGEHVIVSTSTASGKSIIYQVPFLKFLEENRSSTAIFIYPTKALAQDQKKALEQLLFACPGLEHIKVCLPFQQYLQHLDSFQQVDTYDGDTLDAGRRAIRETASVIFTNFDMLHFSILPHEEQWRRFLKDLKLVAVDELHYYIGTFGSHVAQVLRRFRRICAAVGNRRVQFVSCSATIANPALHMTRMFGVENVGAITEDGAPSGEKEFIVWEPPLVDINDPSMGHRSSLTEAVCLARFLMERGVRIIIFCTIRKSCELFFKALRADLTAHGRIDILERVMPYRGGYTPADRRRIEKEAFEGQLLGIVATNALELGVDIGVLDAVMMFGFPRGGVASFRQQAGRAGRRARDSLAVFIGSEYPIDKHYIAHPEELYEKPLDEISIDIDNKILLEAHLQCAGQEMPLSMDDEKYFGPSFKAICETRLIKDDEGWYTTHPKFLPHPAKYISLRGGNEDEYCVVDVSRVGKPGGVARILEQMEMSRALFELYEGAVFIHQGVTFLITEVSHDSKMAKLIRSDVNWTTEPRDFTDVDASKTLRIREIRGSPHLAYYGTIDVMTIVFGYFKVRDKKIIDAVDVETPPWRREANGLWMDVPHATLELLKANSMNPAEAIHAAEHAFLNRFTLADDMGTECKAAEKEYKSTETKRKRPARLIFYESAGRNGGNATKAFDHVSDLLIKAHNTVESCPCETGCAACIVSPNCRENNLVISKPGALVVLKALLGKPVDVDLLVPSEAKAYETVVAAAPVRAVEGVQREKAD</sequence>
<evidence type="ECO:0000313" key="1">
    <source>
        <dbReference type="EMBL" id="KAJ3559889.1"/>
    </source>
</evidence>